<comment type="caution">
    <text evidence="1">The sequence shown here is derived from an EMBL/GenBank/DDBJ whole genome shotgun (WGS) entry which is preliminary data.</text>
</comment>
<dbReference type="EMBL" id="QSTF01000040">
    <property type="protein sequence ID" value="RGM36780.1"/>
    <property type="molecule type" value="Genomic_DNA"/>
</dbReference>
<dbReference type="RefSeq" id="WP_117748267.1">
    <property type="nucleotide sequence ID" value="NZ_QSFG01000005.1"/>
</dbReference>
<reference evidence="1 2" key="1">
    <citation type="submission" date="2018-08" db="EMBL/GenBank/DDBJ databases">
        <title>A genome reference for cultivated species of the human gut microbiota.</title>
        <authorList>
            <person name="Zou Y."/>
            <person name="Xue W."/>
            <person name="Luo G."/>
        </authorList>
    </citation>
    <scope>NUCLEOTIDE SEQUENCE [LARGE SCALE GENOMIC DNA]</scope>
    <source>
        <strain evidence="1 2">OM08-14</strain>
    </source>
</reference>
<name>A0A3E4W3N2_9BACT</name>
<dbReference type="Pfam" id="PF10771">
    <property type="entry name" value="DUF2582"/>
    <property type="match status" value="1"/>
</dbReference>
<proteinExistence type="predicted"/>
<protein>
    <recommendedName>
        <fullName evidence="3">Winged helix-turn-helix domain-containing protein</fullName>
    </recommendedName>
</protein>
<accession>A0A3E4W3N2</accession>
<evidence type="ECO:0008006" key="3">
    <source>
        <dbReference type="Google" id="ProtNLM"/>
    </source>
</evidence>
<dbReference type="Proteomes" id="UP000260780">
    <property type="component" value="Unassembled WGS sequence"/>
</dbReference>
<organism evidence="1 2">
    <name type="scientific">Phocaeicola plebeius</name>
    <dbReference type="NCBI Taxonomy" id="310297"/>
    <lineage>
        <taxon>Bacteria</taxon>
        <taxon>Pseudomonadati</taxon>
        <taxon>Bacteroidota</taxon>
        <taxon>Bacteroidia</taxon>
        <taxon>Bacteroidales</taxon>
        <taxon>Bacteroidaceae</taxon>
        <taxon>Phocaeicola</taxon>
    </lineage>
</organism>
<dbReference type="InterPro" id="IPR036388">
    <property type="entry name" value="WH-like_DNA-bd_sf"/>
</dbReference>
<dbReference type="InterPro" id="IPR019707">
    <property type="entry name" value="DUF2582"/>
</dbReference>
<gene>
    <name evidence="1" type="ORF">DXC17_12905</name>
</gene>
<evidence type="ECO:0000313" key="1">
    <source>
        <dbReference type="EMBL" id="RGM36780.1"/>
    </source>
</evidence>
<evidence type="ECO:0000313" key="2">
    <source>
        <dbReference type="Proteomes" id="UP000260780"/>
    </source>
</evidence>
<sequence>MDANKIGEWAGIVWRLLSKENREMTFEEVMKATGLDERQLAGAIGWLAREDKIIFNAPHDGKLANLSLMLNLYIG</sequence>
<dbReference type="AlphaFoldDB" id="A0A3E4W3N2"/>
<dbReference type="Gene3D" id="1.10.10.10">
    <property type="entry name" value="Winged helix-like DNA-binding domain superfamily/Winged helix DNA-binding domain"/>
    <property type="match status" value="1"/>
</dbReference>